<protein>
    <submittedName>
        <fullName evidence="1">Uncharacterized protein</fullName>
    </submittedName>
</protein>
<gene>
    <name evidence="1" type="ORF">M4486_04400</name>
</gene>
<evidence type="ECO:0000313" key="1">
    <source>
        <dbReference type="EMBL" id="UQN30559.1"/>
    </source>
</evidence>
<sequence length="100" mass="11016">MTGYTPSEADERIAHGYAEVVHHASEGMVTHEEGVQEFYAYLAAHDAQVRRDAAREVGLYIEHLHPNGPTHTTAVLADIDLAADRMGRGLHANGRERETP</sequence>
<dbReference type="Proteomes" id="UP001055868">
    <property type="component" value="Chromosome"/>
</dbReference>
<dbReference type="EMBL" id="CP097218">
    <property type="protein sequence ID" value="UQN30559.1"/>
    <property type="molecule type" value="Genomic_DNA"/>
</dbReference>
<dbReference type="RefSeq" id="WP_239203742.1">
    <property type="nucleotide sequence ID" value="NZ_CP097218.1"/>
</dbReference>
<evidence type="ECO:0000313" key="2">
    <source>
        <dbReference type="Proteomes" id="UP001055868"/>
    </source>
</evidence>
<name>A0ABY4NB13_9MICO</name>
<proteinExistence type="predicted"/>
<accession>A0ABY4NB13</accession>
<reference evidence="1" key="1">
    <citation type="submission" date="2022-05" db="EMBL/GenBank/DDBJ databases">
        <title>Genomic analysis of Brachybacterium sp. CBA3104.</title>
        <authorList>
            <person name="Roh S.W."/>
            <person name="Kim Y.B."/>
            <person name="Kim Y."/>
        </authorList>
    </citation>
    <scope>NUCLEOTIDE SEQUENCE</scope>
    <source>
        <strain evidence="1">CBA3104</strain>
    </source>
</reference>
<keyword evidence="2" id="KW-1185">Reference proteome</keyword>
<organism evidence="1 2">
    <name type="scientific">Brachybacterium kimchii</name>
    <dbReference type="NCBI Taxonomy" id="2942909"/>
    <lineage>
        <taxon>Bacteria</taxon>
        <taxon>Bacillati</taxon>
        <taxon>Actinomycetota</taxon>
        <taxon>Actinomycetes</taxon>
        <taxon>Micrococcales</taxon>
        <taxon>Dermabacteraceae</taxon>
        <taxon>Brachybacterium</taxon>
    </lineage>
</organism>